<protein>
    <recommendedName>
        <fullName evidence="3">BioF2-like acetyltransferase domain-containing protein</fullName>
    </recommendedName>
</protein>
<accession>A0ABV6LZ14</accession>
<sequence>MLEESARATAATAAAPDRVLCPDSMTRVLVTATARALHGRDCGDLGRRPMLARYGGVLASGARRAAARTASQAAVPLAATSAVDADDVARWIVGQYPRRSYPAVIVGSPHGAAAHLATAAGVPWLPSGFEMAVQWPDGSPDDPNAALTHGAAVAARLLAANPALTIRQVHDPVLRGVLAGSTVSLHVRWQHLPDPYREFLSAQLDRNAAVIVVRDMRTWPVLDVGAGHTFQLGSPASGLDAAEFRTAGTQLCQALRYLDADRVRWRPPTSSCPERYTETGVEAGFEESVRAWARARRLRLHRVLYAAPEAFSAAVADLHRQWLRGAGKTGNRLVVESGRLLDPAQVLRAGMVPYWCETPSSRAAMALSWWLAGSTTFSSVDVLVDGFGVPTAATANPSQWNAAAKFGAKRAAVDPAATNLAMFPLPVRHATAVLRSQAADLPPPPPLTPDAAMEAIGECAATPAILVC</sequence>
<evidence type="ECO:0008006" key="3">
    <source>
        <dbReference type="Google" id="ProtNLM"/>
    </source>
</evidence>
<reference evidence="1 2" key="1">
    <citation type="submission" date="2024-09" db="EMBL/GenBank/DDBJ databases">
        <authorList>
            <person name="Sun Q."/>
            <person name="Mori K."/>
        </authorList>
    </citation>
    <scope>NUCLEOTIDE SEQUENCE [LARGE SCALE GENOMIC DNA]</scope>
    <source>
        <strain evidence="1 2">TBRC 3947</strain>
    </source>
</reference>
<proteinExistence type="predicted"/>
<keyword evidence="2" id="KW-1185">Reference proteome</keyword>
<name>A0ABV6LZ14_9ACTN</name>
<evidence type="ECO:0000313" key="2">
    <source>
        <dbReference type="Proteomes" id="UP001589867"/>
    </source>
</evidence>
<evidence type="ECO:0000313" key="1">
    <source>
        <dbReference type="EMBL" id="MFC0527469.1"/>
    </source>
</evidence>
<comment type="caution">
    <text evidence="1">The sequence shown here is derived from an EMBL/GenBank/DDBJ whole genome shotgun (WGS) entry which is preliminary data.</text>
</comment>
<dbReference type="RefSeq" id="WP_377247436.1">
    <property type="nucleotide sequence ID" value="NZ_JBHLUH010000009.1"/>
</dbReference>
<dbReference type="EMBL" id="JBHLUH010000009">
    <property type="protein sequence ID" value="MFC0527469.1"/>
    <property type="molecule type" value="Genomic_DNA"/>
</dbReference>
<gene>
    <name evidence="1" type="ORF">ACFFIA_07340</name>
</gene>
<dbReference type="Proteomes" id="UP001589867">
    <property type="component" value="Unassembled WGS sequence"/>
</dbReference>
<organism evidence="1 2">
    <name type="scientific">Phytohabitans kaempferiae</name>
    <dbReference type="NCBI Taxonomy" id="1620943"/>
    <lineage>
        <taxon>Bacteria</taxon>
        <taxon>Bacillati</taxon>
        <taxon>Actinomycetota</taxon>
        <taxon>Actinomycetes</taxon>
        <taxon>Micromonosporales</taxon>
        <taxon>Micromonosporaceae</taxon>
    </lineage>
</organism>